<dbReference type="Gene3D" id="3.90.226.10">
    <property type="entry name" value="2-enoyl-CoA Hydratase, Chain A, domain 1"/>
    <property type="match status" value="1"/>
</dbReference>
<dbReference type="KEGG" id="smag:AN936_08190"/>
<dbReference type="GO" id="GO:0006635">
    <property type="term" value="P:fatty acid beta-oxidation"/>
    <property type="evidence" value="ECO:0007669"/>
    <property type="project" value="TreeGrafter"/>
</dbReference>
<dbReference type="InterPro" id="IPR029045">
    <property type="entry name" value="ClpP/crotonase-like_dom_sf"/>
</dbReference>
<dbReference type="EMBL" id="CP012700">
    <property type="protein sequence ID" value="ALH80349.1"/>
    <property type="molecule type" value="Genomic_DNA"/>
</dbReference>
<dbReference type="SUPFAM" id="SSF52096">
    <property type="entry name" value="ClpP/crotonase"/>
    <property type="match status" value="1"/>
</dbReference>
<dbReference type="PANTHER" id="PTHR11941">
    <property type="entry name" value="ENOYL-COA HYDRATASE-RELATED"/>
    <property type="match status" value="1"/>
</dbReference>
<sequence length="263" mass="28759">MGAEMADLILSEREGALRILTLNRPDRHNAMDDAMSSLFQKLLGEALEETETSTILIRANGKSFCSGRDTNVLGHRARDESDFHFIRRHQEGRLEMQESTKPIIAALKGGAIGGGCELALAADIRVSDTTLKLALPEILYGVLPDTGGTQMMTALIGPSRTKYMVMSGQKIDAATALEWGAVDFVVAPEELDARALEIARDIAARPPINLALAKEMINLMHGPTIRTGTRAELYAQSYLFKTADYQEARAAIREKRAPSYKGK</sequence>
<dbReference type="CDD" id="cd06558">
    <property type="entry name" value="crotonase-like"/>
    <property type="match status" value="1"/>
</dbReference>
<accession>A0A0N9UU65</accession>
<dbReference type="PATRIC" id="fig|33050.5.peg.1701"/>
<dbReference type="AlphaFoldDB" id="A0A0N9UU65"/>
<organism evidence="1 2">
    <name type="scientific">Sphingopyxis macrogoltabida</name>
    <name type="common">Sphingomonas macrogoltabidus</name>
    <dbReference type="NCBI Taxonomy" id="33050"/>
    <lineage>
        <taxon>Bacteria</taxon>
        <taxon>Pseudomonadati</taxon>
        <taxon>Pseudomonadota</taxon>
        <taxon>Alphaproteobacteria</taxon>
        <taxon>Sphingomonadales</taxon>
        <taxon>Sphingomonadaceae</taxon>
        <taxon>Sphingopyxis</taxon>
    </lineage>
</organism>
<dbReference type="Pfam" id="PF00378">
    <property type="entry name" value="ECH_1"/>
    <property type="match status" value="1"/>
</dbReference>
<dbReference type="InterPro" id="IPR001753">
    <property type="entry name" value="Enoyl-CoA_hydra/iso"/>
</dbReference>
<dbReference type="GO" id="GO:0003824">
    <property type="term" value="F:catalytic activity"/>
    <property type="evidence" value="ECO:0007669"/>
    <property type="project" value="UniProtKB-ARBA"/>
</dbReference>
<evidence type="ECO:0008006" key="3">
    <source>
        <dbReference type="Google" id="ProtNLM"/>
    </source>
</evidence>
<dbReference type="Proteomes" id="UP000058074">
    <property type="component" value="Chromosome"/>
</dbReference>
<protein>
    <recommendedName>
        <fullName evidence="3">Enoyl-CoA hydratase</fullName>
    </recommendedName>
</protein>
<evidence type="ECO:0000313" key="1">
    <source>
        <dbReference type="EMBL" id="ALH80349.1"/>
    </source>
</evidence>
<reference evidence="1 2" key="1">
    <citation type="journal article" date="2015" name="Genome Announc.">
        <title>Complete Genome Sequence of Polypropylene Glycol- and Polyethylene Glycol-Degrading Sphingopyxis macrogoltabida Strain EY-1.</title>
        <authorList>
            <person name="Ohtsubo Y."/>
            <person name="Nagata Y."/>
            <person name="Numata M."/>
            <person name="Tsuchikane K."/>
            <person name="Hosoyama A."/>
            <person name="Yamazoe A."/>
            <person name="Tsuda M."/>
            <person name="Fujita N."/>
            <person name="Kawai F."/>
        </authorList>
    </citation>
    <scope>NUCLEOTIDE SEQUENCE [LARGE SCALE GENOMIC DNA]</scope>
    <source>
        <strain evidence="1 2">EY-1</strain>
    </source>
</reference>
<evidence type="ECO:0000313" key="2">
    <source>
        <dbReference type="Proteomes" id="UP000058074"/>
    </source>
</evidence>
<name>A0A0N9UU65_SPHMC</name>
<proteinExistence type="predicted"/>
<dbReference type="PANTHER" id="PTHR11941:SF54">
    <property type="entry name" value="ENOYL-COA HYDRATASE, MITOCHONDRIAL"/>
    <property type="match status" value="1"/>
</dbReference>
<gene>
    <name evidence="1" type="ORF">AN936_08190</name>
</gene>